<dbReference type="RefSeq" id="YP_010660981.1">
    <property type="nucleotide sequence ID" value="NC_070882.1"/>
</dbReference>
<dbReference type="KEGG" id="vg:77936991"/>
<protein>
    <submittedName>
        <fullName evidence="1">Uncharacterized protein</fullName>
    </submittedName>
</protein>
<evidence type="ECO:0000313" key="1">
    <source>
        <dbReference type="EMBL" id="QEM41970.1"/>
    </source>
</evidence>
<proteinExistence type="predicted"/>
<name>A0A5C1K7W5_9CAUD</name>
<evidence type="ECO:0000313" key="2">
    <source>
        <dbReference type="Proteomes" id="UP000322144"/>
    </source>
</evidence>
<sequence length="104" mass="12354">MLVETIDLIEIVKSSNKKTVELRDAIVGVLRDLLYETSSLRTRLRCQSKREAPWVRKYIAKRTAYRHRPFHLSVQRKNGITVRGSSYQRRYIEGTLPFRTRRGY</sequence>
<dbReference type="Proteomes" id="UP000322144">
    <property type="component" value="Segment"/>
</dbReference>
<keyword evidence="2" id="KW-1185">Reference proteome</keyword>
<accession>A0A5C1K7W5</accession>
<dbReference type="GeneID" id="77936991"/>
<reference evidence="1 2" key="1">
    <citation type="submission" date="2019-06" db="EMBL/GenBank/DDBJ databases">
        <title>A distant relative of Phikzvirus genus phages from a therapeutic phage collection.</title>
        <authorList>
            <person name="Hejnowicz M.S."/>
            <person name="Dabrowski K."/>
            <person name="Gawor J."/>
            <person name="Weber-Dabrowska B."/>
            <person name="Gromadka R."/>
            <person name="Lobocka M.B."/>
        </authorList>
    </citation>
    <scope>NUCLEOTIDE SEQUENCE [LARGE SCALE GENOMIC DNA]</scope>
</reference>
<dbReference type="EMBL" id="MN103543">
    <property type="protein sequence ID" value="QEM41970.1"/>
    <property type="molecule type" value="Genomic_DNA"/>
</dbReference>
<organism evidence="1 2">
    <name type="scientific">Pseudomonas phage vB_PaeM_PS119XW</name>
    <dbReference type="NCBI Taxonomy" id="2601632"/>
    <lineage>
        <taxon>Viruses</taxon>
        <taxon>Duplodnaviria</taxon>
        <taxon>Heunggongvirae</taxon>
        <taxon>Uroviricota</taxon>
        <taxon>Caudoviricetes</taxon>
        <taxon>Chimalliviridae</taxon>
        <taxon>Pawinskivirus</taxon>
        <taxon>Pawinskivirus PS119XW</taxon>
    </lineage>
</organism>